<keyword evidence="2" id="KW-1185">Reference proteome</keyword>
<dbReference type="AlphaFoldDB" id="B9D2E0"/>
<name>B9D2E0_CAMRE</name>
<accession>B9D2E0</accession>
<dbReference type="EMBL" id="ACFU01000013">
    <property type="protein sequence ID" value="EEF13839.1"/>
    <property type="molecule type" value="Genomic_DNA"/>
</dbReference>
<comment type="caution">
    <text evidence="1">The sequence shown here is derived from an EMBL/GenBank/DDBJ whole genome shotgun (WGS) entry which is preliminary data.</text>
</comment>
<proteinExistence type="predicted"/>
<reference evidence="1 2" key="1">
    <citation type="submission" date="2008-08" db="EMBL/GenBank/DDBJ databases">
        <authorList>
            <person name="Madupu R."/>
            <person name="Durkin A.S."/>
            <person name="Torralba M."/>
            <person name="Methe B."/>
            <person name="Sutton G.G."/>
            <person name="Strausberg R.L."/>
            <person name="Nelson K.E."/>
        </authorList>
    </citation>
    <scope>NUCLEOTIDE SEQUENCE [LARGE SCALE GENOMIC DNA]</scope>
    <source>
        <strain evidence="1 2">RM3267</strain>
    </source>
</reference>
<gene>
    <name evidence="1" type="ORF">CAMRE0001_0370</name>
</gene>
<dbReference type="Proteomes" id="UP000003082">
    <property type="component" value="Unassembled WGS sequence"/>
</dbReference>
<protein>
    <submittedName>
        <fullName evidence="1">Uncharacterized protein</fullName>
    </submittedName>
</protein>
<sequence length="37" mass="4425">MLNLSIKFIDSALPNKFRVESWMLNLIVCLWRFLSLL</sequence>
<evidence type="ECO:0000313" key="1">
    <source>
        <dbReference type="EMBL" id="EEF13839.1"/>
    </source>
</evidence>
<evidence type="ECO:0000313" key="2">
    <source>
        <dbReference type="Proteomes" id="UP000003082"/>
    </source>
</evidence>
<organism evidence="1 2">
    <name type="scientific">Campylobacter rectus RM3267</name>
    <dbReference type="NCBI Taxonomy" id="553218"/>
    <lineage>
        <taxon>Bacteria</taxon>
        <taxon>Pseudomonadati</taxon>
        <taxon>Campylobacterota</taxon>
        <taxon>Epsilonproteobacteria</taxon>
        <taxon>Campylobacterales</taxon>
        <taxon>Campylobacteraceae</taxon>
        <taxon>Campylobacter</taxon>
    </lineage>
</organism>